<dbReference type="InterPro" id="IPR001841">
    <property type="entry name" value="Znf_RING"/>
</dbReference>
<evidence type="ECO:0000256" key="1">
    <source>
        <dbReference type="PROSITE-ProRule" id="PRU00175"/>
    </source>
</evidence>
<dbReference type="Pfam" id="PF13639">
    <property type="entry name" value="zf-RING_2"/>
    <property type="match status" value="1"/>
</dbReference>
<dbReference type="PROSITE" id="PS50089">
    <property type="entry name" value="ZF_RING_2"/>
    <property type="match status" value="1"/>
</dbReference>
<dbReference type="InterPro" id="IPR013083">
    <property type="entry name" value="Znf_RING/FYVE/PHD"/>
</dbReference>
<dbReference type="RefSeq" id="XP_008800818.2">
    <property type="nucleotide sequence ID" value="XM_008802596.4"/>
</dbReference>
<protein>
    <submittedName>
        <fullName evidence="4">E3 ubiquitin-protein ligase RFI2-like isoform X2</fullName>
    </submittedName>
</protein>
<dbReference type="SMART" id="SM00184">
    <property type="entry name" value="RING"/>
    <property type="match status" value="1"/>
</dbReference>
<evidence type="ECO:0000313" key="4">
    <source>
        <dbReference type="RefSeq" id="XP_008800818.2"/>
    </source>
</evidence>
<dbReference type="AlphaFoldDB" id="A0A8B7CK25"/>
<keyword evidence="3" id="KW-1185">Reference proteome</keyword>
<keyword evidence="1" id="KW-0862">Zinc</keyword>
<dbReference type="GeneID" id="103715081"/>
<dbReference type="GO" id="GO:0008270">
    <property type="term" value="F:zinc ion binding"/>
    <property type="evidence" value="ECO:0007669"/>
    <property type="project" value="UniProtKB-KW"/>
</dbReference>
<feature type="domain" description="RING-type" evidence="2">
    <location>
        <begin position="21"/>
        <end position="66"/>
    </location>
</feature>
<keyword evidence="1" id="KW-0479">Metal-binding</keyword>
<name>A0A8B7CK25_PHODC</name>
<dbReference type="Gene3D" id="3.30.40.10">
    <property type="entry name" value="Zinc/RING finger domain, C3HC4 (zinc finger)"/>
    <property type="match status" value="1"/>
</dbReference>
<dbReference type="SUPFAM" id="SSF57850">
    <property type="entry name" value="RING/U-box"/>
    <property type="match status" value="1"/>
</dbReference>
<dbReference type="Proteomes" id="UP000228380">
    <property type="component" value="Unplaced"/>
</dbReference>
<sequence length="433" mass="47359">MCLAVAVKADAGEEGATTVACSICLETVTSDGDRSTARLQCGHQFHLDCIGSAFNAKGVMQCPNCRKVENGNWLFASSSQPLPELNMGDWAHDEDLYDLSYSEMPFGLHWCPFSRLTRVLSSFEERESSPPIAFQDLLGHHAFFTEHLATSAAAYPGPHVAYLQPLRPSSSSNSDVTAENPIGGSGYHHHWSHIPRPVDVQTAHTLAPTDLQYHGWEHHSRSYSPPNNNISSADQASASTMMRTARLDSDGLLRAGTLVPFILGNGSASRTRVTSSFVPPLVPQYQRVRGIVHDHQNSQSIHGTIFAGIQRSGGLRGLATLGPTPRSLPDHAGFYLLPSAGPSGQNLMDAENPAGNHFYASWERDRFAPYQLFPVDRESGWWGSYPQSTGVSDSSHRVGLWPLTGSERSSSRGWSESLSYQPTHVARMHWPNS</sequence>
<dbReference type="InterPro" id="IPR044274">
    <property type="entry name" value="RFI2"/>
</dbReference>
<gene>
    <name evidence="4" type="primary">LOC103715081</name>
</gene>
<proteinExistence type="predicted"/>
<evidence type="ECO:0000313" key="3">
    <source>
        <dbReference type="Proteomes" id="UP000228380"/>
    </source>
</evidence>
<dbReference type="PANTHER" id="PTHR46798:SF3">
    <property type="entry name" value="RING FINGER FAMILY PROTEIN"/>
    <property type="match status" value="1"/>
</dbReference>
<keyword evidence="1" id="KW-0863">Zinc-finger</keyword>
<evidence type="ECO:0000259" key="2">
    <source>
        <dbReference type="PROSITE" id="PS50089"/>
    </source>
</evidence>
<dbReference type="GO" id="GO:0004842">
    <property type="term" value="F:ubiquitin-protein transferase activity"/>
    <property type="evidence" value="ECO:0007669"/>
    <property type="project" value="InterPro"/>
</dbReference>
<reference evidence="4" key="1">
    <citation type="submission" date="2025-08" db="UniProtKB">
        <authorList>
            <consortium name="RefSeq"/>
        </authorList>
    </citation>
    <scope>IDENTIFICATION</scope>
    <source>
        <tissue evidence="4">Young leaves</tissue>
    </source>
</reference>
<accession>A0A8B7CK25</accession>
<organism evidence="3 4">
    <name type="scientific">Phoenix dactylifera</name>
    <name type="common">Date palm</name>
    <dbReference type="NCBI Taxonomy" id="42345"/>
    <lineage>
        <taxon>Eukaryota</taxon>
        <taxon>Viridiplantae</taxon>
        <taxon>Streptophyta</taxon>
        <taxon>Embryophyta</taxon>
        <taxon>Tracheophyta</taxon>
        <taxon>Spermatophyta</taxon>
        <taxon>Magnoliopsida</taxon>
        <taxon>Liliopsida</taxon>
        <taxon>Arecaceae</taxon>
        <taxon>Coryphoideae</taxon>
        <taxon>Phoeniceae</taxon>
        <taxon>Phoenix</taxon>
    </lineage>
</organism>
<dbReference type="PANTHER" id="PTHR46798">
    <property type="entry name" value="OS09G0511500 PROTEIN"/>
    <property type="match status" value="1"/>
</dbReference>